<dbReference type="InterPro" id="IPR038566">
    <property type="entry name" value="Mediator_Med6_sf"/>
</dbReference>
<keyword evidence="4 6" id="KW-0804">Transcription</keyword>
<gene>
    <name evidence="8" type="primary">mdt-6</name>
    <name evidence="6" type="synonym">MED6</name>
</gene>
<keyword evidence="3 6" id="KW-0805">Transcription regulation</keyword>
<sequence length="249" mass="28530">MNSIRPGPPVVRPNPLHITFKNPNWPANFITPENALEYFCNSDNAFYDKSSCNENVRMQNISRPLEECLLSMTGIQYVLWSAQPPLYVICKHRRNNMQNVTPLAYYYIINGTVYQAPDVYTFVQSRLLGAVEPLKNAFDHVIQYSRYNVAKGYYWQFDKKPTMKREDEKSEEEKPLQARSTHFQKTRTHMLMQNLFEMFPAGNVAIPNPAEKSEAMELDEKAESNGDVTHSQATEAATNLPGISATKPK</sequence>
<comment type="function">
    <text evidence="6">Component of the Mediator complex, a coactivator involved in the regulated transcription of nearly all RNA polymerase II-dependent genes. Mediator functions as a bridge to convey information from gene-specific regulatory proteins to the basal RNA polymerase II transcription machinery. Mediator is recruited to promoters by direct interactions with regulatory proteins and serves as a scaffold for the assembly of a functional preinitiation complex with RNA polymerase II and the general transcription factors.</text>
</comment>
<reference evidence="8" key="2">
    <citation type="journal article" date="2009" name="BMC Mol. Biol.">
        <title>Preliminary molecular characterization of the human pathogen Angiostrongylus cantonensis.</title>
        <authorList>
            <person name="He H."/>
            <person name="Cheng M."/>
            <person name="Yang X."/>
            <person name="Meng J."/>
            <person name="He A."/>
            <person name="Zheng X."/>
            <person name="Li Z."/>
            <person name="Guo P."/>
            <person name="Pan Z."/>
            <person name="Zhan X."/>
        </authorList>
    </citation>
    <scope>NUCLEOTIDE SEQUENCE</scope>
</reference>
<comment type="subcellular location">
    <subcellularLocation>
        <location evidence="1 6">Nucleus</location>
    </subcellularLocation>
</comment>
<feature type="compositionally biased region" description="Basic and acidic residues" evidence="7">
    <location>
        <begin position="162"/>
        <end position="176"/>
    </location>
</feature>
<protein>
    <recommendedName>
        <fullName evidence="6">Mediator of RNA polymerase II transcription subunit 6</fullName>
    </recommendedName>
    <alternativeName>
        <fullName evidence="6">Mediator complex subunit 6</fullName>
    </alternativeName>
</protein>
<dbReference type="Pfam" id="PF04934">
    <property type="entry name" value="Med6"/>
    <property type="match status" value="1"/>
</dbReference>
<feature type="region of interest" description="Disordered" evidence="7">
    <location>
        <begin position="162"/>
        <end position="182"/>
    </location>
</feature>
<accession>C7BVN5</accession>
<feature type="compositionally biased region" description="Polar residues" evidence="7">
    <location>
        <begin position="226"/>
        <end position="237"/>
    </location>
</feature>
<evidence type="ECO:0000256" key="3">
    <source>
        <dbReference type="ARBA" id="ARBA00023015"/>
    </source>
</evidence>
<keyword evidence="5 6" id="KW-0539">Nucleus</keyword>
<dbReference type="GO" id="GO:0006357">
    <property type="term" value="P:regulation of transcription by RNA polymerase II"/>
    <property type="evidence" value="ECO:0007669"/>
    <property type="project" value="InterPro"/>
</dbReference>
<organism evidence="8">
    <name type="scientific">Angiostrongylus cantonensis</name>
    <name type="common">Rat lungworm</name>
    <dbReference type="NCBI Taxonomy" id="6313"/>
    <lineage>
        <taxon>Eukaryota</taxon>
        <taxon>Metazoa</taxon>
        <taxon>Ecdysozoa</taxon>
        <taxon>Nematoda</taxon>
        <taxon>Chromadorea</taxon>
        <taxon>Rhabditida</taxon>
        <taxon>Rhabditina</taxon>
        <taxon>Rhabditomorpha</taxon>
        <taxon>Strongyloidea</taxon>
        <taxon>Metastrongylidae</taxon>
        <taxon>Angiostrongylus</taxon>
    </lineage>
</organism>
<reference evidence="8" key="1">
    <citation type="submission" date="2008-08" db="EMBL/GenBank/DDBJ databases">
        <authorList>
            <person name="Zhan X.M."/>
        </authorList>
    </citation>
    <scope>NUCLEOTIDE SEQUENCE</scope>
</reference>
<evidence type="ECO:0000256" key="5">
    <source>
        <dbReference type="ARBA" id="ARBA00023242"/>
    </source>
</evidence>
<dbReference type="GO" id="GO:0016592">
    <property type="term" value="C:mediator complex"/>
    <property type="evidence" value="ECO:0007669"/>
    <property type="project" value="InterPro"/>
</dbReference>
<dbReference type="AlphaFoldDB" id="C7BVN5"/>
<comment type="subunit">
    <text evidence="6">Component of the Mediator complex.</text>
</comment>
<evidence type="ECO:0000256" key="2">
    <source>
        <dbReference type="ARBA" id="ARBA00007526"/>
    </source>
</evidence>
<name>C7BVN5_ANGCA</name>
<comment type="similarity">
    <text evidence="2 6">Belongs to the Mediator complex subunit 6 family.</text>
</comment>
<proteinExistence type="evidence at transcript level"/>
<evidence type="ECO:0000313" key="8">
    <source>
        <dbReference type="EMBL" id="CAR63550.1"/>
    </source>
</evidence>
<dbReference type="Gene3D" id="3.10.450.580">
    <property type="entry name" value="Mediator complex, subunit Med6"/>
    <property type="match status" value="1"/>
</dbReference>
<evidence type="ECO:0000256" key="7">
    <source>
        <dbReference type="SAM" id="MobiDB-lite"/>
    </source>
</evidence>
<evidence type="ECO:0000256" key="4">
    <source>
        <dbReference type="ARBA" id="ARBA00023163"/>
    </source>
</evidence>
<evidence type="ECO:0000256" key="6">
    <source>
        <dbReference type="RuleBase" id="RU364143"/>
    </source>
</evidence>
<dbReference type="EMBL" id="FM207689">
    <property type="protein sequence ID" value="CAR63550.1"/>
    <property type="molecule type" value="mRNA"/>
</dbReference>
<feature type="compositionally biased region" description="Basic and acidic residues" evidence="7">
    <location>
        <begin position="211"/>
        <end position="224"/>
    </location>
</feature>
<evidence type="ECO:0000256" key="1">
    <source>
        <dbReference type="ARBA" id="ARBA00004123"/>
    </source>
</evidence>
<keyword evidence="6" id="KW-0010">Activator</keyword>
<dbReference type="PANTHER" id="PTHR13104">
    <property type="entry name" value="MED-6-RELATED"/>
    <property type="match status" value="1"/>
</dbReference>
<feature type="region of interest" description="Disordered" evidence="7">
    <location>
        <begin position="207"/>
        <end position="249"/>
    </location>
</feature>
<dbReference type="InterPro" id="IPR007018">
    <property type="entry name" value="Mediator_Med6"/>
</dbReference>
<dbReference type="GO" id="GO:0003712">
    <property type="term" value="F:transcription coregulator activity"/>
    <property type="evidence" value="ECO:0007669"/>
    <property type="project" value="InterPro"/>
</dbReference>